<keyword evidence="3" id="KW-1185">Reference proteome</keyword>
<reference evidence="2 3" key="2">
    <citation type="submission" date="2018-11" db="EMBL/GenBank/DDBJ databases">
        <authorList>
            <consortium name="Pathogen Informatics"/>
        </authorList>
    </citation>
    <scope>NUCLEOTIDE SEQUENCE [LARGE SCALE GENOMIC DNA]</scope>
</reference>
<dbReference type="InterPro" id="IPR000668">
    <property type="entry name" value="Peptidase_C1A_C"/>
</dbReference>
<dbReference type="SUPFAM" id="SSF54001">
    <property type="entry name" value="Cysteine proteinases"/>
    <property type="match status" value="2"/>
</dbReference>
<dbReference type="InterPro" id="IPR038765">
    <property type="entry name" value="Papain-like_cys_pep_sf"/>
</dbReference>
<name>A0A183DZX7_9BILA</name>
<feature type="domain" description="Peptidase C1A papain C-terminal" evidence="1">
    <location>
        <begin position="60"/>
        <end position="97"/>
    </location>
</feature>
<feature type="domain" description="Peptidase C1A papain C-terminal" evidence="1">
    <location>
        <begin position="15"/>
        <end position="54"/>
    </location>
</feature>
<dbReference type="Gene3D" id="3.90.70.10">
    <property type="entry name" value="Cysteine proteinases"/>
    <property type="match status" value="2"/>
</dbReference>
<dbReference type="InterPro" id="IPR025660">
    <property type="entry name" value="Pept_his_AS"/>
</dbReference>
<dbReference type="OrthoDB" id="5847537at2759"/>
<evidence type="ECO:0000313" key="2">
    <source>
        <dbReference type="EMBL" id="VDN23873.1"/>
    </source>
</evidence>
<evidence type="ECO:0000313" key="4">
    <source>
        <dbReference type="WBParaSite" id="GPUH_0001428601-mRNA-1"/>
    </source>
</evidence>
<dbReference type="AlphaFoldDB" id="A0A183DZX7"/>
<dbReference type="GO" id="GO:0008234">
    <property type="term" value="F:cysteine-type peptidase activity"/>
    <property type="evidence" value="ECO:0007669"/>
    <property type="project" value="InterPro"/>
</dbReference>
<dbReference type="PROSITE" id="PS00639">
    <property type="entry name" value="THIOL_PROTEASE_HIS"/>
    <property type="match status" value="1"/>
</dbReference>
<evidence type="ECO:0000259" key="1">
    <source>
        <dbReference type="Pfam" id="PF00112"/>
    </source>
</evidence>
<reference evidence="4" key="1">
    <citation type="submission" date="2016-06" db="UniProtKB">
        <authorList>
            <consortium name="WormBaseParasite"/>
        </authorList>
    </citation>
    <scope>IDENTIFICATION</scope>
</reference>
<protein>
    <submittedName>
        <fullName evidence="4">Pept_C1 domain-containing protein</fullName>
    </submittedName>
</protein>
<dbReference type="EMBL" id="UYRT01081079">
    <property type="protein sequence ID" value="VDN23873.1"/>
    <property type="molecule type" value="Genomic_DNA"/>
</dbReference>
<dbReference type="Proteomes" id="UP000271098">
    <property type="component" value="Unassembled WGS sequence"/>
</dbReference>
<dbReference type="WBParaSite" id="GPUH_0001428601-mRNA-1">
    <property type="protein sequence ID" value="GPUH_0001428601-mRNA-1"/>
    <property type="gene ID" value="GPUH_0001428601"/>
</dbReference>
<gene>
    <name evidence="2" type="ORF">GPUH_LOCUS14268</name>
</gene>
<sequence>LNGCSFQHTAGILGGGHAVKILGWGVDQGVPYWLVANSWNTDWGEDAYKRQFLGKRAYAVDSDAESIQKEIMTFGPVEAAFEVYTDFLNYAGGIYKVCFSLKFRFFLFLRAIKLPFGKVVCSIHKTATEMNIAKDTVLSLLATELTGK</sequence>
<dbReference type="GO" id="GO:0006508">
    <property type="term" value="P:proteolysis"/>
    <property type="evidence" value="ECO:0007669"/>
    <property type="project" value="InterPro"/>
</dbReference>
<proteinExistence type="predicted"/>
<dbReference type="Pfam" id="PF00112">
    <property type="entry name" value="Peptidase_C1"/>
    <property type="match status" value="2"/>
</dbReference>
<evidence type="ECO:0000313" key="3">
    <source>
        <dbReference type="Proteomes" id="UP000271098"/>
    </source>
</evidence>
<accession>A0A183DZX7</accession>
<organism evidence="4">
    <name type="scientific">Gongylonema pulchrum</name>
    <dbReference type="NCBI Taxonomy" id="637853"/>
    <lineage>
        <taxon>Eukaryota</taxon>
        <taxon>Metazoa</taxon>
        <taxon>Ecdysozoa</taxon>
        <taxon>Nematoda</taxon>
        <taxon>Chromadorea</taxon>
        <taxon>Rhabditida</taxon>
        <taxon>Spirurina</taxon>
        <taxon>Spiruromorpha</taxon>
        <taxon>Spiruroidea</taxon>
        <taxon>Gongylonematidae</taxon>
        <taxon>Gongylonema</taxon>
    </lineage>
</organism>